<evidence type="ECO:0000313" key="10">
    <source>
        <dbReference type="EMBL" id="GIG03794.1"/>
    </source>
</evidence>
<evidence type="ECO:0000256" key="4">
    <source>
        <dbReference type="ARBA" id="ARBA00022741"/>
    </source>
</evidence>
<dbReference type="SMART" id="SM00219">
    <property type="entry name" value="TyrKc"/>
    <property type="match status" value="1"/>
</dbReference>
<dbReference type="InterPro" id="IPR020635">
    <property type="entry name" value="Tyr_kinase_cat_dom"/>
</dbReference>
<dbReference type="RefSeq" id="WP_373314201.1">
    <property type="nucleotide sequence ID" value="NZ_BAAALC010000001.1"/>
</dbReference>
<gene>
    <name evidence="10" type="ORF">Cco03nite_04940</name>
</gene>
<feature type="domain" description="Protein kinase" evidence="9">
    <location>
        <begin position="19"/>
        <end position="317"/>
    </location>
</feature>
<organism evidence="10 11">
    <name type="scientific">Catellatospora coxensis</name>
    <dbReference type="NCBI Taxonomy" id="310354"/>
    <lineage>
        <taxon>Bacteria</taxon>
        <taxon>Bacillati</taxon>
        <taxon>Actinomycetota</taxon>
        <taxon>Actinomycetes</taxon>
        <taxon>Micromonosporales</taxon>
        <taxon>Micromonosporaceae</taxon>
        <taxon>Catellatospora</taxon>
    </lineage>
</organism>
<feature type="region of interest" description="Disordered" evidence="7">
    <location>
        <begin position="288"/>
        <end position="317"/>
    </location>
</feature>
<evidence type="ECO:0000256" key="1">
    <source>
        <dbReference type="ARBA" id="ARBA00012513"/>
    </source>
</evidence>
<feature type="region of interest" description="Disordered" evidence="7">
    <location>
        <begin position="159"/>
        <end position="198"/>
    </location>
</feature>
<dbReference type="GO" id="GO:0005524">
    <property type="term" value="F:ATP binding"/>
    <property type="evidence" value="ECO:0007669"/>
    <property type="project" value="UniProtKB-KW"/>
</dbReference>
<dbReference type="SUPFAM" id="SSF56112">
    <property type="entry name" value="Protein kinase-like (PK-like)"/>
    <property type="match status" value="1"/>
</dbReference>
<evidence type="ECO:0000256" key="6">
    <source>
        <dbReference type="ARBA" id="ARBA00022840"/>
    </source>
</evidence>
<protein>
    <recommendedName>
        <fullName evidence="1">non-specific serine/threonine protein kinase</fullName>
        <ecNumber evidence="1">2.7.11.1</ecNumber>
    </recommendedName>
</protein>
<keyword evidence="8" id="KW-0472">Membrane</keyword>
<dbReference type="PANTHER" id="PTHR43289:SF6">
    <property type="entry name" value="SERINE_THREONINE-PROTEIN KINASE NEKL-3"/>
    <property type="match status" value="1"/>
</dbReference>
<keyword evidence="4" id="KW-0547">Nucleotide-binding</keyword>
<dbReference type="Proteomes" id="UP000630887">
    <property type="component" value="Unassembled WGS sequence"/>
</dbReference>
<dbReference type="EC" id="2.7.11.1" evidence="1"/>
<evidence type="ECO:0000256" key="2">
    <source>
        <dbReference type="ARBA" id="ARBA00022527"/>
    </source>
</evidence>
<dbReference type="CDD" id="cd14014">
    <property type="entry name" value="STKc_PknB_like"/>
    <property type="match status" value="1"/>
</dbReference>
<dbReference type="PROSITE" id="PS00109">
    <property type="entry name" value="PROTEIN_KINASE_TYR"/>
    <property type="match status" value="1"/>
</dbReference>
<name>A0A8J3KRT0_9ACTN</name>
<dbReference type="GO" id="GO:0004674">
    <property type="term" value="F:protein serine/threonine kinase activity"/>
    <property type="evidence" value="ECO:0007669"/>
    <property type="project" value="UniProtKB-KW"/>
</dbReference>
<keyword evidence="8" id="KW-0812">Transmembrane</keyword>
<dbReference type="EMBL" id="BONI01000002">
    <property type="protein sequence ID" value="GIG03794.1"/>
    <property type="molecule type" value="Genomic_DNA"/>
</dbReference>
<keyword evidence="6" id="KW-0067">ATP-binding</keyword>
<sequence>MTGTATSPWQAGTLLEERYLLTEPAGRGGSATVWHASDERLGRMVAVKLLKTELLDDAALTRLQVEAQALARLRHRNIADVYDFGTAHKGGRLSAAYLVMELIDGDPLTQPLAGQRSLPWQQAAQVGAQTADGLAAAHSRGVVHRDIAPGNILLYSGSRTSSPPHSAACPKAAPSPGSRRCSSSAWASSRPSTRSAATTVTTPILITALATAAGILIVGVGGGLIRPMPSRWDGWLDRAGTESARVDDHTRAYTAGQADATQIHGERTIAIPVTPANVQTGQRAAIVAPTPPAGQRDGHDADATQVLPGARSPRRSS</sequence>
<feature type="transmembrane region" description="Helical" evidence="8">
    <location>
        <begin position="204"/>
        <end position="225"/>
    </location>
</feature>
<keyword evidence="5" id="KW-0418">Kinase</keyword>
<keyword evidence="2" id="KW-0723">Serine/threonine-protein kinase</keyword>
<dbReference type="Gene3D" id="3.30.200.20">
    <property type="entry name" value="Phosphorylase Kinase, domain 1"/>
    <property type="match status" value="1"/>
</dbReference>
<dbReference type="PROSITE" id="PS50011">
    <property type="entry name" value="PROTEIN_KINASE_DOM"/>
    <property type="match status" value="1"/>
</dbReference>
<dbReference type="PANTHER" id="PTHR43289">
    <property type="entry name" value="MITOGEN-ACTIVATED PROTEIN KINASE KINASE KINASE 20-RELATED"/>
    <property type="match status" value="1"/>
</dbReference>
<keyword evidence="3" id="KW-0808">Transferase</keyword>
<reference evidence="10 11" key="1">
    <citation type="submission" date="2021-01" db="EMBL/GenBank/DDBJ databases">
        <title>Whole genome shotgun sequence of Catellatospora coxensis NBRC 107359.</title>
        <authorList>
            <person name="Komaki H."/>
            <person name="Tamura T."/>
        </authorList>
    </citation>
    <scope>NUCLEOTIDE SEQUENCE [LARGE SCALE GENOMIC DNA]</scope>
    <source>
        <strain evidence="10 11">NBRC 107359</strain>
    </source>
</reference>
<dbReference type="InterPro" id="IPR000719">
    <property type="entry name" value="Prot_kinase_dom"/>
</dbReference>
<evidence type="ECO:0000256" key="7">
    <source>
        <dbReference type="SAM" id="MobiDB-lite"/>
    </source>
</evidence>
<dbReference type="GO" id="GO:0004713">
    <property type="term" value="F:protein tyrosine kinase activity"/>
    <property type="evidence" value="ECO:0007669"/>
    <property type="project" value="InterPro"/>
</dbReference>
<evidence type="ECO:0000313" key="11">
    <source>
        <dbReference type="Proteomes" id="UP000630887"/>
    </source>
</evidence>
<evidence type="ECO:0000256" key="3">
    <source>
        <dbReference type="ARBA" id="ARBA00022679"/>
    </source>
</evidence>
<proteinExistence type="predicted"/>
<dbReference type="AlphaFoldDB" id="A0A8J3KRT0"/>
<dbReference type="Gene3D" id="1.10.510.10">
    <property type="entry name" value="Transferase(Phosphotransferase) domain 1"/>
    <property type="match status" value="1"/>
</dbReference>
<dbReference type="InterPro" id="IPR008266">
    <property type="entry name" value="Tyr_kinase_AS"/>
</dbReference>
<keyword evidence="8" id="KW-1133">Transmembrane helix</keyword>
<accession>A0A8J3KRT0</accession>
<comment type="caution">
    <text evidence="10">The sequence shown here is derived from an EMBL/GenBank/DDBJ whole genome shotgun (WGS) entry which is preliminary data.</text>
</comment>
<dbReference type="InterPro" id="IPR011009">
    <property type="entry name" value="Kinase-like_dom_sf"/>
</dbReference>
<dbReference type="Pfam" id="PF00069">
    <property type="entry name" value="Pkinase"/>
    <property type="match status" value="1"/>
</dbReference>
<evidence type="ECO:0000256" key="8">
    <source>
        <dbReference type="SAM" id="Phobius"/>
    </source>
</evidence>
<keyword evidence="11" id="KW-1185">Reference proteome</keyword>
<feature type="compositionally biased region" description="Low complexity" evidence="7">
    <location>
        <begin position="178"/>
        <end position="198"/>
    </location>
</feature>
<evidence type="ECO:0000256" key="5">
    <source>
        <dbReference type="ARBA" id="ARBA00022777"/>
    </source>
</evidence>
<evidence type="ECO:0000259" key="9">
    <source>
        <dbReference type="PROSITE" id="PS50011"/>
    </source>
</evidence>